<sequence>MWLSLSSLRVSKDTQRARPNQFELQGSVKGQGQPIQAKRAVFCLKWNNYMDWKVNDDDCNSLWKIGGN</sequence>
<gene>
    <name evidence="1" type="ORF">D5086_010315</name>
</gene>
<evidence type="ECO:0000313" key="2">
    <source>
        <dbReference type="Proteomes" id="UP000309997"/>
    </source>
</evidence>
<name>A0ACC4CAT0_POPAL</name>
<accession>A0ACC4CAT0</accession>
<reference evidence="1 2" key="1">
    <citation type="journal article" date="2024" name="Plant Biotechnol. J.">
        <title>Genome and CRISPR/Cas9 system of a widespread forest tree (Populus alba) in the world.</title>
        <authorList>
            <person name="Liu Y.J."/>
            <person name="Jiang P.F."/>
            <person name="Han X.M."/>
            <person name="Li X.Y."/>
            <person name="Wang H.M."/>
            <person name="Wang Y.J."/>
            <person name="Wang X.X."/>
            <person name="Zeng Q.Y."/>
        </authorList>
    </citation>
    <scope>NUCLEOTIDE SEQUENCE [LARGE SCALE GENOMIC DNA]</scope>
    <source>
        <strain evidence="2">cv. PAL-ZL1</strain>
    </source>
</reference>
<protein>
    <submittedName>
        <fullName evidence="1">Uncharacterized protein</fullName>
    </submittedName>
</protein>
<dbReference type="EMBL" id="RCHU02000005">
    <property type="protein sequence ID" value="KAL3591675.1"/>
    <property type="molecule type" value="Genomic_DNA"/>
</dbReference>
<comment type="caution">
    <text evidence="1">The sequence shown here is derived from an EMBL/GenBank/DDBJ whole genome shotgun (WGS) entry which is preliminary data.</text>
</comment>
<keyword evidence="2" id="KW-1185">Reference proteome</keyword>
<organism evidence="1 2">
    <name type="scientific">Populus alba</name>
    <name type="common">White poplar</name>
    <dbReference type="NCBI Taxonomy" id="43335"/>
    <lineage>
        <taxon>Eukaryota</taxon>
        <taxon>Viridiplantae</taxon>
        <taxon>Streptophyta</taxon>
        <taxon>Embryophyta</taxon>
        <taxon>Tracheophyta</taxon>
        <taxon>Spermatophyta</taxon>
        <taxon>Magnoliopsida</taxon>
        <taxon>eudicotyledons</taxon>
        <taxon>Gunneridae</taxon>
        <taxon>Pentapetalae</taxon>
        <taxon>rosids</taxon>
        <taxon>fabids</taxon>
        <taxon>Malpighiales</taxon>
        <taxon>Salicaceae</taxon>
        <taxon>Saliceae</taxon>
        <taxon>Populus</taxon>
    </lineage>
</organism>
<evidence type="ECO:0000313" key="1">
    <source>
        <dbReference type="EMBL" id="KAL3591675.1"/>
    </source>
</evidence>
<dbReference type="Proteomes" id="UP000309997">
    <property type="component" value="Unassembled WGS sequence"/>
</dbReference>
<proteinExistence type="predicted"/>